<dbReference type="EMBL" id="JALJOV010000209">
    <property type="protein sequence ID" value="KAK9865880.1"/>
    <property type="molecule type" value="Genomic_DNA"/>
</dbReference>
<accession>A0AAW1TAU7</accession>
<dbReference type="Proteomes" id="UP001485043">
    <property type="component" value="Unassembled WGS sequence"/>
</dbReference>
<protein>
    <submittedName>
        <fullName evidence="1">Uncharacterized protein</fullName>
    </submittedName>
</protein>
<keyword evidence="2" id="KW-1185">Reference proteome</keyword>
<evidence type="ECO:0000313" key="2">
    <source>
        <dbReference type="Proteomes" id="UP001485043"/>
    </source>
</evidence>
<organism evidence="1 2">
    <name type="scientific">Apatococcus fuscideae</name>
    <dbReference type="NCBI Taxonomy" id="2026836"/>
    <lineage>
        <taxon>Eukaryota</taxon>
        <taxon>Viridiplantae</taxon>
        <taxon>Chlorophyta</taxon>
        <taxon>core chlorophytes</taxon>
        <taxon>Trebouxiophyceae</taxon>
        <taxon>Chlorellales</taxon>
        <taxon>Chlorellaceae</taxon>
        <taxon>Apatococcus</taxon>
    </lineage>
</organism>
<sequence>MIRVQDRTLQPQPLGHARISTASALTTLLTGSQRIQAAEASSQDQSWSRTKELLLLSQLYPQVGALGHSHLHTESQCSGRSLTQRTQAQLLLNVQHPQAPLWRLSCSFHGSKCLLESRTQERKAQATADKAMLANVNALKSAASGSQPGVPSALLQELQAAQDIIQQLQAMQADMEPGCLADEIAAAQETVDRLVASTQAVS</sequence>
<comment type="caution">
    <text evidence="1">The sequence shown here is derived from an EMBL/GenBank/DDBJ whole genome shotgun (WGS) entry which is preliminary data.</text>
</comment>
<evidence type="ECO:0000313" key="1">
    <source>
        <dbReference type="EMBL" id="KAK9865880.1"/>
    </source>
</evidence>
<gene>
    <name evidence="1" type="ORF">WJX84_006493</name>
</gene>
<reference evidence="1 2" key="1">
    <citation type="journal article" date="2024" name="Nat. Commun.">
        <title>Phylogenomics reveals the evolutionary origins of lichenization in chlorophyte algae.</title>
        <authorList>
            <person name="Puginier C."/>
            <person name="Libourel C."/>
            <person name="Otte J."/>
            <person name="Skaloud P."/>
            <person name="Haon M."/>
            <person name="Grisel S."/>
            <person name="Petersen M."/>
            <person name="Berrin J.G."/>
            <person name="Delaux P.M."/>
            <person name="Dal Grande F."/>
            <person name="Keller J."/>
        </authorList>
    </citation>
    <scope>NUCLEOTIDE SEQUENCE [LARGE SCALE GENOMIC DNA]</scope>
    <source>
        <strain evidence="1 2">SAG 2523</strain>
    </source>
</reference>
<name>A0AAW1TAU7_9CHLO</name>
<proteinExistence type="predicted"/>
<dbReference type="AlphaFoldDB" id="A0AAW1TAU7"/>